<feature type="compositionally biased region" description="Basic and acidic residues" evidence="1">
    <location>
        <begin position="103"/>
        <end position="123"/>
    </location>
</feature>
<feature type="compositionally biased region" description="Basic and acidic residues" evidence="1">
    <location>
        <begin position="64"/>
        <end position="76"/>
    </location>
</feature>
<feature type="compositionally biased region" description="Polar residues" evidence="1">
    <location>
        <begin position="243"/>
        <end position="267"/>
    </location>
</feature>
<sequence>MYRLVVYTWLCVVFVGAVVGAPFERQVRQSAAGANEATAIVTTIDDDKSHHQTSADSTDSPAMKVREAEHDPDHPQADQPGASSESAQQKTDATHAADSPAMKVREAEDNPDHPQADQPDKPSEVVAKLSQDPHHMGSSGDAQKTNTHPGNANKAEQTGGPGGSSVHAPGATQDTKHSTDLTASSSAGLSSQTIAGSPVGVKTKRDVANHSGPVGSSSAVGGNTHHGSADATHEHNKDPDSKLSAQENFFKSGDVSKSSSNFPPREG</sequence>
<feature type="compositionally biased region" description="Basic and acidic residues" evidence="1">
    <location>
        <begin position="227"/>
        <end position="241"/>
    </location>
</feature>
<feature type="compositionally biased region" description="Low complexity" evidence="1">
    <location>
        <begin position="211"/>
        <end position="222"/>
    </location>
</feature>
<keyword evidence="4" id="KW-1185">Reference proteome</keyword>
<dbReference type="Proteomes" id="UP000186922">
    <property type="component" value="Unassembled WGS sequence"/>
</dbReference>
<proteinExistence type="predicted"/>
<name>A0A1D1UEJ7_RAMVA</name>
<keyword evidence="2" id="KW-0732">Signal</keyword>
<dbReference type="EMBL" id="BDGG01000001">
    <property type="protein sequence ID" value="GAU88199.1"/>
    <property type="molecule type" value="Genomic_DNA"/>
</dbReference>
<protein>
    <submittedName>
        <fullName evidence="3">Uncharacterized protein</fullName>
    </submittedName>
</protein>
<evidence type="ECO:0000313" key="3">
    <source>
        <dbReference type="EMBL" id="GAU88199.1"/>
    </source>
</evidence>
<organism evidence="3 4">
    <name type="scientific">Ramazzottius varieornatus</name>
    <name type="common">Water bear</name>
    <name type="synonym">Tardigrade</name>
    <dbReference type="NCBI Taxonomy" id="947166"/>
    <lineage>
        <taxon>Eukaryota</taxon>
        <taxon>Metazoa</taxon>
        <taxon>Ecdysozoa</taxon>
        <taxon>Tardigrada</taxon>
        <taxon>Eutardigrada</taxon>
        <taxon>Parachela</taxon>
        <taxon>Hypsibioidea</taxon>
        <taxon>Ramazzottiidae</taxon>
        <taxon>Ramazzottius</taxon>
    </lineage>
</organism>
<feature type="compositionally biased region" description="Polar residues" evidence="1">
    <location>
        <begin position="180"/>
        <end position="195"/>
    </location>
</feature>
<evidence type="ECO:0000256" key="1">
    <source>
        <dbReference type="SAM" id="MobiDB-lite"/>
    </source>
</evidence>
<dbReference type="AlphaFoldDB" id="A0A1D1UEJ7"/>
<feature type="signal peptide" evidence="2">
    <location>
        <begin position="1"/>
        <end position="20"/>
    </location>
</feature>
<comment type="caution">
    <text evidence="3">The sequence shown here is derived from an EMBL/GenBank/DDBJ whole genome shotgun (WGS) entry which is preliminary data.</text>
</comment>
<gene>
    <name evidence="3" type="primary">RvY_00942-1</name>
    <name evidence="3" type="synonym">RvY_00942.1</name>
    <name evidence="3" type="ORF">RvY_00942</name>
</gene>
<accession>A0A1D1UEJ7</accession>
<feature type="compositionally biased region" description="Polar residues" evidence="1">
    <location>
        <begin position="140"/>
        <end position="156"/>
    </location>
</feature>
<feature type="region of interest" description="Disordered" evidence="1">
    <location>
        <begin position="42"/>
        <end position="267"/>
    </location>
</feature>
<evidence type="ECO:0000313" key="4">
    <source>
        <dbReference type="Proteomes" id="UP000186922"/>
    </source>
</evidence>
<evidence type="ECO:0000256" key="2">
    <source>
        <dbReference type="SAM" id="SignalP"/>
    </source>
</evidence>
<feature type="chain" id="PRO_5008897152" evidence="2">
    <location>
        <begin position="21"/>
        <end position="267"/>
    </location>
</feature>
<feature type="compositionally biased region" description="Polar residues" evidence="1">
    <location>
        <begin position="81"/>
        <end position="91"/>
    </location>
</feature>
<reference evidence="3 4" key="1">
    <citation type="journal article" date="2016" name="Nat. Commun.">
        <title>Extremotolerant tardigrade genome and improved radiotolerance of human cultured cells by tardigrade-unique protein.</title>
        <authorList>
            <person name="Hashimoto T."/>
            <person name="Horikawa D.D."/>
            <person name="Saito Y."/>
            <person name="Kuwahara H."/>
            <person name="Kozuka-Hata H."/>
            <person name="Shin-I T."/>
            <person name="Minakuchi Y."/>
            <person name="Ohishi K."/>
            <person name="Motoyama A."/>
            <person name="Aizu T."/>
            <person name="Enomoto A."/>
            <person name="Kondo K."/>
            <person name="Tanaka S."/>
            <person name="Hara Y."/>
            <person name="Koshikawa S."/>
            <person name="Sagara H."/>
            <person name="Miura T."/>
            <person name="Yokobori S."/>
            <person name="Miyagawa K."/>
            <person name="Suzuki Y."/>
            <person name="Kubo T."/>
            <person name="Oyama M."/>
            <person name="Kohara Y."/>
            <person name="Fujiyama A."/>
            <person name="Arakawa K."/>
            <person name="Katayama T."/>
            <person name="Toyoda A."/>
            <person name="Kunieda T."/>
        </authorList>
    </citation>
    <scope>NUCLEOTIDE SEQUENCE [LARGE SCALE GENOMIC DNA]</scope>
    <source>
        <strain evidence="3 4">YOKOZUNA-1</strain>
    </source>
</reference>